<organism evidence="10 11">
    <name type="scientific">Candidatus Nomurabacteria bacterium RIFOXYA1_FULL_35_17</name>
    <dbReference type="NCBI Taxonomy" id="1801798"/>
    <lineage>
        <taxon>Bacteria</taxon>
        <taxon>Candidatus Nomuraibacteriota</taxon>
    </lineage>
</organism>
<feature type="binding site" evidence="7">
    <location>
        <position position="191"/>
    </location>
    <ligand>
        <name>S-adenosyl-L-methionine</name>
        <dbReference type="ChEBI" id="CHEBI:59789"/>
    </ligand>
</feature>
<dbReference type="GO" id="GO:0009307">
    <property type="term" value="P:DNA restriction-modification system"/>
    <property type="evidence" value="ECO:0007669"/>
    <property type="project" value="InterPro"/>
</dbReference>
<dbReference type="InterPro" id="IPR029063">
    <property type="entry name" value="SAM-dependent_MTases_sf"/>
</dbReference>
<proteinExistence type="inferred from homology"/>
<dbReference type="EMBL" id="MFVW01000004">
    <property type="protein sequence ID" value="OGJ06847.1"/>
    <property type="molecule type" value="Genomic_DNA"/>
</dbReference>
<feature type="coiled-coil region" evidence="9">
    <location>
        <begin position="158"/>
        <end position="185"/>
    </location>
</feature>
<dbReference type="PANTHER" id="PTHR30481">
    <property type="entry name" value="DNA ADENINE METHYLASE"/>
    <property type="match status" value="1"/>
</dbReference>
<feature type="binding site" evidence="7">
    <location>
        <position position="67"/>
    </location>
    <ligand>
        <name>S-adenosyl-L-methionine</name>
        <dbReference type="ChEBI" id="CHEBI:59789"/>
    </ligand>
</feature>
<dbReference type="GO" id="GO:0006298">
    <property type="term" value="P:mismatch repair"/>
    <property type="evidence" value="ECO:0007669"/>
    <property type="project" value="TreeGrafter"/>
</dbReference>
<dbReference type="PRINTS" id="PR00505">
    <property type="entry name" value="D12N6MTFRASE"/>
</dbReference>
<dbReference type="GO" id="GO:0043565">
    <property type="term" value="F:sequence-specific DNA binding"/>
    <property type="evidence" value="ECO:0007669"/>
    <property type="project" value="TreeGrafter"/>
</dbReference>
<gene>
    <name evidence="10" type="ORF">A2192_00085</name>
</gene>
<dbReference type="NCBIfam" id="TIGR00571">
    <property type="entry name" value="dam"/>
    <property type="match status" value="1"/>
</dbReference>
<dbReference type="PROSITE" id="PS00092">
    <property type="entry name" value="N6_MTASE"/>
    <property type="match status" value="1"/>
</dbReference>
<dbReference type="InterPro" id="IPR002052">
    <property type="entry name" value="DNA_methylase_N6_adenine_CS"/>
</dbReference>
<evidence type="ECO:0000256" key="9">
    <source>
        <dbReference type="SAM" id="Coils"/>
    </source>
</evidence>
<evidence type="ECO:0000256" key="5">
    <source>
        <dbReference type="ARBA" id="ARBA00022691"/>
    </source>
</evidence>
<evidence type="ECO:0000256" key="7">
    <source>
        <dbReference type="PIRSR" id="PIRSR000398-1"/>
    </source>
</evidence>
<feature type="binding site" evidence="7">
    <location>
        <position position="19"/>
    </location>
    <ligand>
        <name>S-adenosyl-L-methionine</name>
        <dbReference type="ChEBI" id="CHEBI:59789"/>
    </ligand>
</feature>
<evidence type="ECO:0000256" key="2">
    <source>
        <dbReference type="ARBA" id="ARBA00011900"/>
    </source>
</evidence>
<dbReference type="Gene3D" id="1.10.1020.10">
    <property type="entry name" value="Adenine-specific Methyltransferase, Domain 2"/>
    <property type="match status" value="1"/>
</dbReference>
<dbReference type="GO" id="GO:0032259">
    <property type="term" value="P:methylation"/>
    <property type="evidence" value="ECO:0007669"/>
    <property type="project" value="UniProtKB-KW"/>
</dbReference>
<evidence type="ECO:0000313" key="10">
    <source>
        <dbReference type="EMBL" id="OGJ06847.1"/>
    </source>
</evidence>
<comment type="similarity">
    <text evidence="1 8">Belongs to the N(4)/N(6)-methyltransferase family.</text>
</comment>
<dbReference type="GO" id="GO:1904047">
    <property type="term" value="F:S-adenosyl-L-methionine binding"/>
    <property type="evidence" value="ECO:0007669"/>
    <property type="project" value="TreeGrafter"/>
</dbReference>
<protein>
    <recommendedName>
        <fullName evidence="2 8">Site-specific DNA-methyltransferase (adenine-specific)</fullName>
        <ecNumber evidence="2 8">2.1.1.72</ecNumber>
    </recommendedName>
</protein>
<keyword evidence="5 8" id="KW-0949">S-adenosyl-L-methionine</keyword>
<name>A0A1F6YKJ4_9BACT</name>
<comment type="catalytic activity">
    <reaction evidence="6 8">
        <text>a 2'-deoxyadenosine in DNA + S-adenosyl-L-methionine = an N(6)-methyl-2'-deoxyadenosine in DNA + S-adenosyl-L-homocysteine + H(+)</text>
        <dbReference type="Rhea" id="RHEA:15197"/>
        <dbReference type="Rhea" id="RHEA-COMP:12418"/>
        <dbReference type="Rhea" id="RHEA-COMP:12419"/>
        <dbReference type="ChEBI" id="CHEBI:15378"/>
        <dbReference type="ChEBI" id="CHEBI:57856"/>
        <dbReference type="ChEBI" id="CHEBI:59789"/>
        <dbReference type="ChEBI" id="CHEBI:90615"/>
        <dbReference type="ChEBI" id="CHEBI:90616"/>
        <dbReference type="EC" id="2.1.1.72"/>
    </reaction>
</comment>
<dbReference type="Pfam" id="PF02086">
    <property type="entry name" value="MethyltransfD12"/>
    <property type="match status" value="1"/>
</dbReference>
<dbReference type="EC" id="2.1.1.72" evidence="2 8"/>
<evidence type="ECO:0000256" key="3">
    <source>
        <dbReference type="ARBA" id="ARBA00022603"/>
    </source>
</evidence>
<dbReference type="PIRSF" id="PIRSF000398">
    <property type="entry name" value="M_m6A_EcoRV"/>
    <property type="match status" value="1"/>
</dbReference>
<feature type="binding site" evidence="7">
    <location>
        <position position="15"/>
    </location>
    <ligand>
        <name>S-adenosyl-L-methionine</name>
        <dbReference type="ChEBI" id="CHEBI:59789"/>
    </ligand>
</feature>
<dbReference type="SUPFAM" id="SSF53335">
    <property type="entry name" value="S-adenosyl-L-methionine-dependent methyltransferases"/>
    <property type="match status" value="1"/>
</dbReference>
<sequence length="282" mass="32766">MQNIIDEKPKPFVKWVGGKRQLLKQFRLMELYPPEKFNTKTNIYFEPFVGGGAVFFDLLPEKAVLSDLNSELVTTFNVIKNDVEALIHLLRKYKYEKEYFLKIRAQNPEKLSDVNIASRFLYLNRTCFNGMYRVNSKGGFNVPFGKYSNPLICDENNLKKVSKSLKNVEIKRQDYKEVLKKAKKSDFIYFDPPYFPVSKTASFTNYTKEAFLEKEQIELRDTFLELHKRGCFVMLSNSDTPFINEIYSGIKGVKVTQVQAGRMINSDSSKRGKITEVLVTNY</sequence>
<reference evidence="10 11" key="1">
    <citation type="journal article" date="2016" name="Nat. Commun.">
        <title>Thousands of microbial genomes shed light on interconnected biogeochemical processes in an aquifer system.</title>
        <authorList>
            <person name="Anantharaman K."/>
            <person name="Brown C.T."/>
            <person name="Hug L.A."/>
            <person name="Sharon I."/>
            <person name="Castelle C.J."/>
            <person name="Probst A.J."/>
            <person name="Thomas B.C."/>
            <person name="Singh A."/>
            <person name="Wilkins M.J."/>
            <person name="Karaoz U."/>
            <person name="Brodie E.L."/>
            <person name="Williams K.H."/>
            <person name="Hubbard S.S."/>
            <person name="Banfield J.F."/>
        </authorList>
    </citation>
    <scope>NUCLEOTIDE SEQUENCE [LARGE SCALE GENOMIC DNA]</scope>
</reference>
<keyword evidence="3 8" id="KW-0489">Methyltransferase</keyword>
<accession>A0A1F6YKJ4</accession>
<keyword evidence="9" id="KW-0175">Coiled coil</keyword>
<comment type="caution">
    <text evidence="10">The sequence shown here is derived from an EMBL/GenBank/DDBJ whole genome shotgun (WGS) entry which is preliminary data.</text>
</comment>
<dbReference type="Gene3D" id="3.40.50.150">
    <property type="entry name" value="Vaccinia Virus protein VP39"/>
    <property type="match status" value="1"/>
</dbReference>
<dbReference type="InterPro" id="IPR012263">
    <property type="entry name" value="M_m6A_EcoRV"/>
</dbReference>
<evidence type="ECO:0000313" key="11">
    <source>
        <dbReference type="Proteomes" id="UP000179274"/>
    </source>
</evidence>
<dbReference type="AlphaFoldDB" id="A0A1F6YKJ4"/>
<dbReference type="Proteomes" id="UP000179274">
    <property type="component" value="Unassembled WGS sequence"/>
</dbReference>
<evidence type="ECO:0000256" key="4">
    <source>
        <dbReference type="ARBA" id="ARBA00022679"/>
    </source>
</evidence>
<dbReference type="InterPro" id="IPR023095">
    <property type="entry name" value="Ade_MeTrfase_dom_2"/>
</dbReference>
<evidence type="ECO:0000256" key="6">
    <source>
        <dbReference type="ARBA" id="ARBA00047942"/>
    </source>
</evidence>
<dbReference type="PANTHER" id="PTHR30481:SF3">
    <property type="entry name" value="DNA ADENINE METHYLASE"/>
    <property type="match status" value="1"/>
</dbReference>
<dbReference type="GO" id="GO:0009007">
    <property type="term" value="F:site-specific DNA-methyltransferase (adenine-specific) activity"/>
    <property type="evidence" value="ECO:0007669"/>
    <property type="project" value="UniProtKB-UniRule"/>
</dbReference>
<dbReference type="InterPro" id="IPR012327">
    <property type="entry name" value="MeTrfase_D12"/>
</dbReference>
<evidence type="ECO:0000256" key="1">
    <source>
        <dbReference type="ARBA" id="ARBA00006594"/>
    </source>
</evidence>
<keyword evidence="4 8" id="KW-0808">Transferase</keyword>
<evidence type="ECO:0000256" key="8">
    <source>
        <dbReference type="RuleBase" id="RU361257"/>
    </source>
</evidence>